<feature type="compositionally biased region" description="Polar residues" evidence="1">
    <location>
        <begin position="368"/>
        <end position="380"/>
    </location>
</feature>
<sequence length="400" mass="41861">MSTTIPLTLIEGSMALPSLSPLCRLLPPPFGRDWALLPPGYSLRAELKALYAAVLRTFCLNAETIRALCQWESRRLPPAASSGFTSAAPSTTVFDAPVDESLRMSAEAAPFSPVSVPAAPASPRGAQVHWGALAGGACALGGAAMLAWVAFGHLAQRHTISDVKPADKVPVRQEAQLATRHSFDAAVVPNATADKRAAVLAPSAASSPVHVAGASGSAPASVPTSPEILPSALAAAALRDFTASPASEIVTPVNAMPARATAGKKVSRRQDKQRKDAANLYERSDRRSQPTIATWLAPQLPSQLPRTSPMNEVPQIAVPAIAQRTSSAPSSAGPYSPLAPSQLGTGEYASMTTSAATHLRNIAPPSRPASSINPRGTSETEWINRMSQRRVTEVPDQFTK</sequence>
<evidence type="ECO:0000256" key="1">
    <source>
        <dbReference type="SAM" id="MobiDB-lite"/>
    </source>
</evidence>
<dbReference type="RefSeq" id="WP_172316838.1">
    <property type="nucleotide sequence ID" value="NZ_WOEY01000141.1"/>
</dbReference>
<feature type="region of interest" description="Disordered" evidence="1">
    <location>
        <begin position="257"/>
        <end position="290"/>
    </location>
</feature>
<keyword evidence="3" id="KW-1185">Reference proteome</keyword>
<comment type="caution">
    <text evidence="2">The sequence shown here is derived from an EMBL/GenBank/DDBJ whole genome shotgun (WGS) entry which is preliminary data.</text>
</comment>
<dbReference type="Proteomes" id="UP000652198">
    <property type="component" value="Unassembled WGS sequence"/>
</dbReference>
<proteinExistence type="predicted"/>
<gene>
    <name evidence="2" type="ORF">GNZ12_36315</name>
</gene>
<dbReference type="EMBL" id="WOEY01000141">
    <property type="protein sequence ID" value="NPT46687.1"/>
    <property type="molecule type" value="Genomic_DNA"/>
</dbReference>
<accession>A0ABX2C0U0</accession>
<name>A0ABX2C0U0_9BURK</name>
<reference evidence="2 3" key="1">
    <citation type="submission" date="2019-11" db="EMBL/GenBank/DDBJ databases">
        <title>Metabolism of dissolved organic matter in forest soils.</title>
        <authorList>
            <person name="Cyle K.T."/>
            <person name="Wilhelm R.C."/>
            <person name="Martinez C.E."/>
        </authorList>
    </citation>
    <scope>NUCLEOTIDE SEQUENCE [LARGE SCALE GENOMIC DNA]</scope>
    <source>
        <strain evidence="2 3">1N</strain>
    </source>
</reference>
<evidence type="ECO:0000313" key="2">
    <source>
        <dbReference type="EMBL" id="NPT46687.1"/>
    </source>
</evidence>
<feature type="region of interest" description="Disordered" evidence="1">
    <location>
        <begin position="359"/>
        <end position="380"/>
    </location>
</feature>
<protein>
    <submittedName>
        <fullName evidence="2">Uncharacterized protein</fullName>
    </submittedName>
</protein>
<evidence type="ECO:0000313" key="3">
    <source>
        <dbReference type="Proteomes" id="UP000652198"/>
    </source>
</evidence>
<organism evidence="2 3">
    <name type="scientific">Paraburkholderia solitsugae</name>
    <dbReference type="NCBI Taxonomy" id="2675748"/>
    <lineage>
        <taxon>Bacteria</taxon>
        <taxon>Pseudomonadati</taxon>
        <taxon>Pseudomonadota</taxon>
        <taxon>Betaproteobacteria</taxon>
        <taxon>Burkholderiales</taxon>
        <taxon>Burkholderiaceae</taxon>
        <taxon>Paraburkholderia</taxon>
    </lineage>
</organism>
<feature type="compositionally biased region" description="Basic and acidic residues" evidence="1">
    <location>
        <begin position="268"/>
        <end position="288"/>
    </location>
</feature>